<feature type="signal peptide" evidence="1">
    <location>
        <begin position="1"/>
        <end position="19"/>
    </location>
</feature>
<reference evidence="3" key="2">
    <citation type="submission" date="2015-01" db="EMBL/GenBank/DDBJ databases">
        <title>Evolutionary Origins and Diversification of the Mycorrhizal Mutualists.</title>
        <authorList>
            <consortium name="DOE Joint Genome Institute"/>
            <consortium name="Mycorrhizal Genomics Consortium"/>
            <person name="Kohler A."/>
            <person name="Kuo A."/>
            <person name="Nagy L.G."/>
            <person name="Floudas D."/>
            <person name="Copeland A."/>
            <person name="Barry K.W."/>
            <person name="Cichocki N."/>
            <person name="Veneault-Fourrey C."/>
            <person name="LaButti K."/>
            <person name="Lindquist E.A."/>
            <person name="Lipzen A."/>
            <person name="Lundell T."/>
            <person name="Morin E."/>
            <person name="Murat C."/>
            <person name="Riley R."/>
            <person name="Ohm R."/>
            <person name="Sun H."/>
            <person name="Tunlid A."/>
            <person name="Henrissat B."/>
            <person name="Grigoriev I.V."/>
            <person name="Hibbett D.S."/>
            <person name="Martin F."/>
        </authorList>
    </citation>
    <scope>NUCLEOTIDE SEQUENCE [LARGE SCALE GENOMIC DNA]</scope>
    <source>
        <strain evidence="3">Zn</strain>
    </source>
</reference>
<dbReference type="PANTHER" id="PTHR42039:SF1">
    <property type="entry name" value="PUTATIVE (AFU_ORTHOLOGUE AFUA_3G02940)-RELATED"/>
    <property type="match status" value="1"/>
</dbReference>
<keyword evidence="3" id="KW-1185">Reference proteome</keyword>
<reference evidence="2 3" key="1">
    <citation type="submission" date="2014-04" db="EMBL/GenBank/DDBJ databases">
        <authorList>
            <consortium name="DOE Joint Genome Institute"/>
            <person name="Kuo A."/>
            <person name="Martino E."/>
            <person name="Perotto S."/>
            <person name="Kohler A."/>
            <person name="Nagy L.G."/>
            <person name="Floudas D."/>
            <person name="Copeland A."/>
            <person name="Barry K.W."/>
            <person name="Cichocki N."/>
            <person name="Veneault-Fourrey C."/>
            <person name="LaButti K."/>
            <person name="Lindquist E.A."/>
            <person name="Lipzen A."/>
            <person name="Lundell T."/>
            <person name="Morin E."/>
            <person name="Murat C."/>
            <person name="Sun H."/>
            <person name="Tunlid A."/>
            <person name="Henrissat B."/>
            <person name="Grigoriev I.V."/>
            <person name="Hibbett D.S."/>
            <person name="Martin F."/>
            <person name="Nordberg H.P."/>
            <person name="Cantor M.N."/>
            <person name="Hua S.X."/>
        </authorList>
    </citation>
    <scope>NUCLEOTIDE SEQUENCE [LARGE SCALE GENOMIC DNA]</scope>
    <source>
        <strain evidence="2 3">Zn</strain>
    </source>
</reference>
<feature type="chain" id="PRO_5002174712" description="Allergen Asp f 4" evidence="1">
    <location>
        <begin position="20"/>
        <end position="325"/>
    </location>
</feature>
<dbReference type="InterPro" id="IPR038903">
    <property type="entry name" value="Allergen_Asp_f_4"/>
</dbReference>
<name>A0A0C3H637_OIDMZ</name>
<dbReference type="PANTHER" id="PTHR42039">
    <property type="entry name" value="PUTATIVE (AFU_ORTHOLOGUE AFUA_3G02940)-RELATED"/>
    <property type="match status" value="1"/>
</dbReference>
<dbReference type="GO" id="GO:0019863">
    <property type="term" value="F:IgE binding"/>
    <property type="evidence" value="ECO:0007669"/>
    <property type="project" value="InterPro"/>
</dbReference>
<evidence type="ECO:0000256" key="1">
    <source>
        <dbReference type="SAM" id="SignalP"/>
    </source>
</evidence>
<proteinExistence type="predicted"/>
<dbReference type="GO" id="GO:0005576">
    <property type="term" value="C:extracellular region"/>
    <property type="evidence" value="ECO:0007669"/>
    <property type="project" value="InterPro"/>
</dbReference>
<dbReference type="HOGENOM" id="CLU_748402_0_0_1"/>
<dbReference type="InParanoid" id="A0A0C3H637"/>
<dbReference type="EMBL" id="KN832881">
    <property type="protein sequence ID" value="KIM97931.1"/>
    <property type="molecule type" value="Genomic_DNA"/>
</dbReference>
<dbReference type="Proteomes" id="UP000054321">
    <property type="component" value="Unassembled WGS sequence"/>
</dbReference>
<accession>A0A0C3H637</accession>
<sequence length="325" mass="33077">MHFATLALVAALSASNVVAGPTHNHAHMHRHKHQKKDADVDWDALNWNAMGINWSSAYEAGLSTSSPTPTPTPSPAVHAQIVTSATAAAAATTSATSNILDDIGNDIASLFEGLVGLANDFTEFGQATSGSGSDVGAIGNIGSPQCSNMIKVASAAGHQYTNNFINTSGGSITVAIWNKAFDAGNGVEANLGSALAPKTPCLTIALAPGQNQVVAFQENSQIGACQATTSIAASGAFATTWFEGNFASSGIGFDMSAIMNPLGNVYDMAISATETSCLSDQTQNYWYGANNNPEDPVAFGSSDGSCYIPGGQGATLTTKMGGGSS</sequence>
<evidence type="ECO:0000313" key="3">
    <source>
        <dbReference type="Proteomes" id="UP000054321"/>
    </source>
</evidence>
<evidence type="ECO:0008006" key="4">
    <source>
        <dbReference type="Google" id="ProtNLM"/>
    </source>
</evidence>
<dbReference type="STRING" id="913774.A0A0C3H637"/>
<dbReference type="OrthoDB" id="118256at2759"/>
<dbReference type="Pfam" id="PF25312">
    <property type="entry name" value="Allergen_Asp_f_4"/>
    <property type="match status" value="1"/>
</dbReference>
<evidence type="ECO:0000313" key="2">
    <source>
        <dbReference type="EMBL" id="KIM97931.1"/>
    </source>
</evidence>
<organism evidence="2 3">
    <name type="scientific">Oidiodendron maius (strain Zn)</name>
    <dbReference type="NCBI Taxonomy" id="913774"/>
    <lineage>
        <taxon>Eukaryota</taxon>
        <taxon>Fungi</taxon>
        <taxon>Dikarya</taxon>
        <taxon>Ascomycota</taxon>
        <taxon>Pezizomycotina</taxon>
        <taxon>Leotiomycetes</taxon>
        <taxon>Leotiomycetes incertae sedis</taxon>
        <taxon>Myxotrichaceae</taxon>
        <taxon>Oidiodendron</taxon>
    </lineage>
</organism>
<gene>
    <name evidence="2" type="ORF">OIDMADRAFT_203221</name>
</gene>
<keyword evidence="1" id="KW-0732">Signal</keyword>
<protein>
    <recommendedName>
        <fullName evidence="4">Allergen Asp f 4</fullName>
    </recommendedName>
</protein>
<dbReference type="AlphaFoldDB" id="A0A0C3H637"/>